<evidence type="ECO:0000256" key="7">
    <source>
        <dbReference type="ARBA" id="ARBA00023277"/>
    </source>
</evidence>
<comment type="function">
    <text evidence="8">Catalyzes the phosphorylation of D-xylulose to D-xylulose 5-phosphate.</text>
</comment>
<dbReference type="InterPro" id="IPR006000">
    <property type="entry name" value="Xylulokinase"/>
</dbReference>
<dbReference type="InterPro" id="IPR000577">
    <property type="entry name" value="Carb_kinase_FGGY"/>
</dbReference>
<evidence type="ECO:0000256" key="8">
    <source>
        <dbReference type="HAMAP-Rule" id="MF_02220"/>
    </source>
</evidence>
<feature type="binding site" evidence="8">
    <location>
        <begin position="81"/>
        <end position="82"/>
    </location>
    <ligand>
        <name>substrate</name>
    </ligand>
</feature>
<feature type="domain" description="Carbohydrate kinase FGGY C-terminal" evidence="12">
    <location>
        <begin position="277"/>
        <end position="441"/>
    </location>
</feature>
<feature type="domain" description="Carbohydrate kinase FGGY N-terminal" evidence="11">
    <location>
        <begin position="4"/>
        <end position="247"/>
    </location>
</feature>
<dbReference type="Gene3D" id="3.30.420.40">
    <property type="match status" value="2"/>
</dbReference>
<keyword evidence="7 8" id="KW-0119">Carbohydrate metabolism</keyword>
<evidence type="ECO:0000259" key="12">
    <source>
        <dbReference type="Pfam" id="PF02782"/>
    </source>
</evidence>
<dbReference type="InterPro" id="IPR018485">
    <property type="entry name" value="FGGY_C"/>
</dbReference>
<dbReference type="CDD" id="cd07808">
    <property type="entry name" value="ASKHA_NBD_FGGY_EcXK-like"/>
    <property type="match status" value="1"/>
</dbReference>
<dbReference type="GO" id="GO:0005524">
    <property type="term" value="F:ATP binding"/>
    <property type="evidence" value="ECO:0007669"/>
    <property type="project" value="UniProtKB-UniRule"/>
</dbReference>
<comment type="similarity">
    <text evidence="1 8 9">Belongs to the FGGY kinase family.</text>
</comment>
<dbReference type="EMBL" id="LAYJ01000112">
    <property type="protein sequence ID" value="KKI50238.1"/>
    <property type="molecule type" value="Genomic_DNA"/>
</dbReference>
<dbReference type="Proteomes" id="UP000034076">
    <property type="component" value="Unassembled WGS sequence"/>
</dbReference>
<evidence type="ECO:0000256" key="4">
    <source>
        <dbReference type="ARBA" id="ARBA00022741"/>
    </source>
</evidence>
<comment type="caution">
    <text evidence="13">The sequence shown here is derived from an EMBL/GenBank/DDBJ whole genome shotgun (WGS) entry which is preliminary data.</text>
</comment>
<dbReference type="NCBIfam" id="TIGR01312">
    <property type="entry name" value="XylB"/>
    <property type="match status" value="1"/>
</dbReference>
<accession>A0A0M2NDH2</accession>
<proteinExistence type="inferred from homology"/>
<evidence type="ECO:0000313" key="14">
    <source>
        <dbReference type="Proteomes" id="UP000034076"/>
    </source>
</evidence>
<name>A0A0M2NDH2_9FIRM</name>
<organism evidence="13 14">
    <name type="scientific">Christensenella hongkongensis</name>
    <dbReference type="NCBI Taxonomy" id="270498"/>
    <lineage>
        <taxon>Bacteria</taxon>
        <taxon>Bacillati</taxon>
        <taxon>Bacillota</taxon>
        <taxon>Clostridia</taxon>
        <taxon>Christensenellales</taxon>
        <taxon>Christensenellaceae</taxon>
        <taxon>Christensenella</taxon>
    </lineage>
</organism>
<dbReference type="Pfam" id="PF00370">
    <property type="entry name" value="FGGY_N"/>
    <property type="match status" value="1"/>
</dbReference>
<dbReference type="RefSeq" id="WP_046444105.1">
    <property type="nucleotide sequence ID" value="NZ_LAYJ01000112.1"/>
</dbReference>
<evidence type="ECO:0000256" key="2">
    <source>
        <dbReference type="ARBA" id="ARBA00022629"/>
    </source>
</evidence>
<evidence type="ECO:0000256" key="1">
    <source>
        <dbReference type="ARBA" id="ARBA00009156"/>
    </source>
</evidence>
<dbReference type="PANTHER" id="PTHR43095:SF5">
    <property type="entry name" value="XYLULOSE KINASE"/>
    <property type="match status" value="1"/>
</dbReference>
<keyword evidence="14" id="KW-1185">Reference proteome</keyword>
<dbReference type="InterPro" id="IPR050406">
    <property type="entry name" value="FGGY_Carb_Kinase"/>
</dbReference>
<evidence type="ECO:0000256" key="6">
    <source>
        <dbReference type="ARBA" id="ARBA00022840"/>
    </source>
</evidence>
<dbReference type="GO" id="GO:0005998">
    <property type="term" value="P:xylulose catabolic process"/>
    <property type="evidence" value="ECO:0007669"/>
    <property type="project" value="UniProtKB-UniRule"/>
</dbReference>
<keyword evidence="5 8" id="KW-0418">Kinase</keyword>
<dbReference type="GO" id="GO:0042732">
    <property type="term" value="P:D-xylose metabolic process"/>
    <property type="evidence" value="ECO:0007669"/>
    <property type="project" value="UniProtKB-KW"/>
</dbReference>
<dbReference type="PATRIC" id="fig|270498.16.peg.2052"/>
<evidence type="ECO:0000256" key="9">
    <source>
        <dbReference type="RuleBase" id="RU003733"/>
    </source>
</evidence>
<dbReference type="InterPro" id="IPR018484">
    <property type="entry name" value="FGGY_N"/>
</dbReference>
<keyword evidence="2 8" id="KW-0859">Xylose metabolism</keyword>
<keyword evidence="4 8" id="KW-0547">Nucleotide-binding</keyword>
<keyword evidence="3 8" id="KW-0808">Transferase</keyword>
<comment type="catalytic activity">
    <reaction evidence="8 10">
        <text>D-xylulose + ATP = D-xylulose 5-phosphate + ADP + H(+)</text>
        <dbReference type="Rhea" id="RHEA:10964"/>
        <dbReference type="ChEBI" id="CHEBI:15378"/>
        <dbReference type="ChEBI" id="CHEBI:17140"/>
        <dbReference type="ChEBI" id="CHEBI:30616"/>
        <dbReference type="ChEBI" id="CHEBI:57737"/>
        <dbReference type="ChEBI" id="CHEBI:456216"/>
        <dbReference type="EC" id="2.7.1.17"/>
    </reaction>
</comment>
<keyword evidence="6 8" id="KW-0067">ATP-binding</keyword>
<evidence type="ECO:0000256" key="5">
    <source>
        <dbReference type="ARBA" id="ARBA00022777"/>
    </source>
</evidence>
<sequence>MSILLGIDIGTSSTKALLLDSENGVIDVASQGYEVIVPQMGYAEQNPGKWWNAVCDTLGKLKSDHQAAFEKIAAVGLSGQMHGLVAVNANGKPVRPAIIWLDQRSNRQVEEIKKLLSEDEIKRIAHNDPYTGFAFPSLMWIRENEPEHYRQIDKVLMPKDYIRYRMTGAYGADASDASSTTCFDVRARGWSEEFICRTGLDRDFFPDCHESTEIAGEVSPECERQTGLRAGIPVIFGGGDQQCQCIGNGAYQEGVVVSNIGTGGEIASYIAEDIYDPKLRTHTFCHAINKAFIIYGATLCSGMSLRWLKDNILKKQSFEELSDMAAQIPAGSEGIVFLPHLTGERTPYMNPKSKGIFFGLQLIHDDRHFARAVMEGVAFGLKGTLDIFDELGIGVERIIASGGAATSPVWLQIQADIFGKEIVVSQVKEQACLGAGILAALGTGIFRTAQDSSHLIAFDKTVYEPSAKTKNVYDEAYQLFVDLYENNKDLFERTNI</sequence>
<feature type="site" description="Important for activity" evidence="8">
    <location>
        <position position="8"/>
    </location>
</feature>
<dbReference type="InterPro" id="IPR043129">
    <property type="entry name" value="ATPase_NBD"/>
</dbReference>
<dbReference type="AlphaFoldDB" id="A0A0M2NDH2"/>
<dbReference type="HAMAP" id="MF_02220">
    <property type="entry name" value="XylB"/>
    <property type="match status" value="1"/>
</dbReference>
<protein>
    <recommendedName>
        <fullName evidence="8 10">Xylulose kinase</fullName>
        <shortName evidence="8 10">Xylulokinase</shortName>
        <ecNumber evidence="8 10">2.7.1.17</ecNumber>
    </recommendedName>
</protein>
<feature type="active site" description="Proton acceptor" evidence="8">
    <location>
        <position position="240"/>
    </location>
</feature>
<dbReference type="SUPFAM" id="SSF53067">
    <property type="entry name" value="Actin-like ATPase domain"/>
    <property type="match status" value="2"/>
</dbReference>
<evidence type="ECO:0000256" key="10">
    <source>
        <dbReference type="RuleBase" id="RU364073"/>
    </source>
</evidence>
<dbReference type="InterPro" id="IPR018483">
    <property type="entry name" value="Carb_kinase_FGGY_CS"/>
</dbReference>
<evidence type="ECO:0000256" key="3">
    <source>
        <dbReference type="ARBA" id="ARBA00022679"/>
    </source>
</evidence>
<dbReference type="Pfam" id="PF02782">
    <property type="entry name" value="FGGY_C"/>
    <property type="match status" value="1"/>
</dbReference>
<dbReference type="OrthoDB" id="9805576at2"/>
<dbReference type="PANTHER" id="PTHR43095">
    <property type="entry name" value="SUGAR KINASE"/>
    <property type="match status" value="1"/>
</dbReference>
<dbReference type="PIRSF" id="PIRSF000538">
    <property type="entry name" value="GlpK"/>
    <property type="match status" value="1"/>
</dbReference>
<dbReference type="GO" id="GO:0004856">
    <property type="term" value="F:D-xylulokinase activity"/>
    <property type="evidence" value="ECO:0007669"/>
    <property type="project" value="UniProtKB-UniRule"/>
</dbReference>
<dbReference type="STRING" id="270498.CHK_2301"/>
<reference evidence="13 14" key="1">
    <citation type="submission" date="2015-04" db="EMBL/GenBank/DDBJ databases">
        <title>Draft genome sequence of bacteremic isolate Catabacter hongkongensis type strain HKU16T.</title>
        <authorList>
            <person name="Lau S.K."/>
            <person name="Teng J.L."/>
            <person name="Huang Y."/>
            <person name="Curreem S.O."/>
            <person name="Tsui S.K."/>
            <person name="Woo P.C."/>
        </authorList>
    </citation>
    <scope>NUCLEOTIDE SEQUENCE [LARGE SCALE GENOMIC DNA]</scope>
    <source>
        <strain evidence="13 14">HKU16</strain>
    </source>
</reference>
<dbReference type="PROSITE" id="PS00445">
    <property type="entry name" value="FGGY_KINASES_2"/>
    <property type="match status" value="1"/>
</dbReference>
<dbReference type="EC" id="2.7.1.17" evidence="8 10"/>
<evidence type="ECO:0000259" key="11">
    <source>
        <dbReference type="Pfam" id="PF00370"/>
    </source>
</evidence>
<evidence type="ECO:0000313" key="13">
    <source>
        <dbReference type="EMBL" id="KKI50238.1"/>
    </source>
</evidence>
<gene>
    <name evidence="8 10" type="primary">xylB</name>
    <name evidence="13" type="ORF">CHK_2301</name>
</gene>